<evidence type="ECO:0000256" key="1">
    <source>
        <dbReference type="SAM" id="MobiDB-lite"/>
    </source>
</evidence>
<feature type="region of interest" description="Disordered" evidence="1">
    <location>
        <begin position="30"/>
        <end position="51"/>
    </location>
</feature>
<organism evidence="2 3">
    <name type="scientific">Gnathostoma spinigerum</name>
    <dbReference type="NCBI Taxonomy" id="75299"/>
    <lineage>
        <taxon>Eukaryota</taxon>
        <taxon>Metazoa</taxon>
        <taxon>Ecdysozoa</taxon>
        <taxon>Nematoda</taxon>
        <taxon>Chromadorea</taxon>
        <taxon>Rhabditida</taxon>
        <taxon>Spirurina</taxon>
        <taxon>Gnathostomatomorpha</taxon>
        <taxon>Gnathostomatoidea</taxon>
        <taxon>Gnathostomatidae</taxon>
        <taxon>Gnathostoma</taxon>
    </lineage>
</organism>
<reference evidence="2 3" key="1">
    <citation type="submission" date="2024-08" db="EMBL/GenBank/DDBJ databases">
        <title>Gnathostoma spinigerum genome.</title>
        <authorList>
            <person name="Gonzalez-Bertolin B."/>
            <person name="Monzon S."/>
            <person name="Zaballos A."/>
            <person name="Jimenez P."/>
            <person name="Dekumyoy P."/>
            <person name="Varona S."/>
            <person name="Cuesta I."/>
            <person name="Sumanam S."/>
            <person name="Adisakwattana P."/>
            <person name="Gasser R.B."/>
            <person name="Hernandez-Gonzalez A."/>
            <person name="Young N.D."/>
            <person name="Perteguer M.J."/>
        </authorList>
    </citation>
    <scope>NUCLEOTIDE SEQUENCE [LARGE SCALE GENOMIC DNA]</scope>
    <source>
        <strain evidence="2">AL3</strain>
        <tissue evidence="2">Liver</tissue>
    </source>
</reference>
<dbReference type="EMBL" id="JBGFUD010011969">
    <property type="protein sequence ID" value="MFH4983346.1"/>
    <property type="molecule type" value="Genomic_DNA"/>
</dbReference>
<evidence type="ECO:0000313" key="2">
    <source>
        <dbReference type="EMBL" id="MFH4983346.1"/>
    </source>
</evidence>
<protein>
    <submittedName>
        <fullName evidence="2">Uncharacterized protein</fullName>
    </submittedName>
</protein>
<accession>A0ABD6EU10</accession>
<feature type="compositionally biased region" description="Low complexity" evidence="1">
    <location>
        <begin position="36"/>
        <end position="51"/>
    </location>
</feature>
<dbReference type="Proteomes" id="UP001608902">
    <property type="component" value="Unassembled WGS sequence"/>
</dbReference>
<proteinExistence type="predicted"/>
<evidence type="ECO:0000313" key="3">
    <source>
        <dbReference type="Proteomes" id="UP001608902"/>
    </source>
</evidence>
<comment type="caution">
    <text evidence="2">The sequence shown here is derived from an EMBL/GenBank/DDBJ whole genome shotgun (WGS) entry which is preliminary data.</text>
</comment>
<keyword evidence="3" id="KW-1185">Reference proteome</keyword>
<sequence>MNIAGLSIDQSQNNYHALLMPHVQNGGTIPIPSYNSSSSSSTGGSTFSSPTFPALSPFVRPQDVQICANEVMTSASHTPLITANRTNIDEQNAHNASNQSNCNQMANGPIAQRPLIFGSPPLAISQ</sequence>
<gene>
    <name evidence="2" type="ORF">AB6A40_010055</name>
</gene>
<dbReference type="AlphaFoldDB" id="A0ABD6EU10"/>
<name>A0ABD6EU10_9BILA</name>